<evidence type="ECO:0000313" key="4">
    <source>
        <dbReference type="EMBL" id="RLP84085.1"/>
    </source>
</evidence>
<evidence type="ECO:0000256" key="2">
    <source>
        <dbReference type="PROSITE-ProRule" id="PRU00335"/>
    </source>
</evidence>
<dbReference type="OrthoDB" id="3172830at2"/>
<protein>
    <submittedName>
        <fullName evidence="4">TetR/AcrR family transcriptional regulator</fullName>
    </submittedName>
</protein>
<dbReference type="Proteomes" id="UP000269438">
    <property type="component" value="Unassembled WGS sequence"/>
</dbReference>
<evidence type="ECO:0000313" key="5">
    <source>
        <dbReference type="Proteomes" id="UP000269438"/>
    </source>
</evidence>
<dbReference type="PRINTS" id="PR00455">
    <property type="entry name" value="HTHTETR"/>
</dbReference>
<dbReference type="InterPro" id="IPR009057">
    <property type="entry name" value="Homeodomain-like_sf"/>
</dbReference>
<accession>A0A3L7AVS0</accession>
<dbReference type="SUPFAM" id="SSF46689">
    <property type="entry name" value="Homeodomain-like"/>
    <property type="match status" value="1"/>
</dbReference>
<dbReference type="Gene3D" id="1.10.10.60">
    <property type="entry name" value="Homeodomain-like"/>
    <property type="match status" value="1"/>
</dbReference>
<dbReference type="GO" id="GO:0003700">
    <property type="term" value="F:DNA-binding transcription factor activity"/>
    <property type="evidence" value="ECO:0007669"/>
    <property type="project" value="TreeGrafter"/>
</dbReference>
<dbReference type="Pfam" id="PF00440">
    <property type="entry name" value="TetR_N"/>
    <property type="match status" value="1"/>
</dbReference>
<evidence type="ECO:0000256" key="1">
    <source>
        <dbReference type="ARBA" id="ARBA00023125"/>
    </source>
</evidence>
<keyword evidence="5" id="KW-1185">Reference proteome</keyword>
<evidence type="ECO:0000259" key="3">
    <source>
        <dbReference type="PROSITE" id="PS50977"/>
    </source>
</evidence>
<sequence>MSIRVKEFVMSAISPEAPLMPKVSKTKRAILDAALELSARGGITGTTMDDVALEAGVAKGSVYYNFTSKDQLFEALMDDGLGQFHAFLLGVRGDLVGPAALRALVEGTLDRIRDNQAMAKLLVAELFRTDRMWRESLTIVRNRLIGVFADVLQDIDGGTSVAAEIRASAIFGAVLVAGLEWVVFDPERSRDETAEAILSVFSPAYITGVSVAG</sequence>
<comment type="caution">
    <text evidence="4">The sequence shown here is derived from an EMBL/GenBank/DDBJ whole genome shotgun (WGS) entry which is preliminary data.</text>
</comment>
<dbReference type="InterPro" id="IPR050109">
    <property type="entry name" value="HTH-type_TetR-like_transc_reg"/>
</dbReference>
<dbReference type="SUPFAM" id="SSF48498">
    <property type="entry name" value="Tetracyclin repressor-like, C-terminal domain"/>
    <property type="match status" value="1"/>
</dbReference>
<proteinExistence type="predicted"/>
<dbReference type="PROSITE" id="PS50977">
    <property type="entry name" value="HTH_TETR_2"/>
    <property type="match status" value="1"/>
</dbReference>
<dbReference type="InterPro" id="IPR036271">
    <property type="entry name" value="Tet_transcr_reg_TetR-rel_C_sf"/>
</dbReference>
<dbReference type="GO" id="GO:0000976">
    <property type="term" value="F:transcription cis-regulatory region binding"/>
    <property type="evidence" value="ECO:0007669"/>
    <property type="project" value="TreeGrafter"/>
</dbReference>
<gene>
    <name evidence="4" type="ORF">D9V34_04630</name>
</gene>
<dbReference type="AlphaFoldDB" id="A0A3L7AVS0"/>
<organism evidence="4 5">
    <name type="scientific">Mycetocola lacteus</name>
    <dbReference type="NCBI Taxonomy" id="76637"/>
    <lineage>
        <taxon>Bacteria</taxon>
        <taxon>Bacillati</taxon>
        <taxon>Actinomycetota</taxon>
        <taxon>Actinomycetes</taxon>
        <taxon>Micrococcales</taxon>
        <taxon>Microbacteriaceae</taxon>
        <taxon>Mycetocola</taxon>
    </lineage>
</organism>
<dbReference type="PANTHER" id="PTHR30055:SF226">
    <property type="entry name" value="HTH-TYPE TRANSCRIPTIONAL REGULATOR PKSA"/>
    <property type="match status" value="1"/>
</dbReference>
<feature type="domain" description="HTH tetR-type" evidence="3">
    <location>
        <begin position="24"/>
        <end position="84"/>
    </location>
</feature>
<reference evidence="4 5" key="1">
    <citation type="submission" date="2018-10" db="EMBL/GenBank/DDBJ databases">
        <authorList>
            <person name="Li J."/>
        </authorList>
    </citation>
    <scope>NUCLEOTIDE SEQUENCE [LARGE SCALE GENOMIC DNA]</scope>
    <source>
        <strain evidence="4 5">JCM 11654</strain>
    </source>
</reference>
<name>A0A3L7AVS0_9MICO</name>
<dbReference type="InterPro" id="IPR001647">
    <property type="entry name" value="HTH_TetR"/>
</dbReference>
<feature type="DNA-binding region" description="H-T-H motif" evidence="2">
    <location>
        <begin position="47"/>
        <end position="66"/>
    </location>
</feature>
<dbReference type="Gene3D" id="1.10.357.10">
    <property type="entry name" value="Tetracycline Repressor, domain 2"/>
    <property type="match status" value="1"/>
</dbReference>
<dbReference type="EMBL" id="RCUY01000002">
    <property type="protein sequence ID" value="RLP84085.1"/>
    <property type="molecule type" value="Genomic_DNA"/>
</dbReference>
<dbReference type="PANTHER" id="PTHR30055">
    <property type="entry name" value="HTH-TYPE TRANSCRIPTIONAL REGULATOR RUTR"/>
    <property type="match status" value="1"/>
</dbReference>
<keyword evidence="1 2" id="KW-0238">DNA-binding</keyword>